<dbReference type="AlphaFoldDB" id="A0AAF0F630"/>
<sequence length="387" mass="43197">MASIASSRQSSVLADALRQRDLLDDINDPDAFLPFLARHAPTYQRDFQALPSESSKSWSQQAIDAIRQHKWHQAVILTAQVITSEPQLDASPDNLAGLLQWWHLRLVALWKLRYYTHAHTELTRIWSILDKGSEAELSNVVPFGLKVLRSQSLIMNDHPRVGAASLWQELTHCDLQAKQDTQTSIWRDRAKRIRLLLASTLVELLAYEAARCVLHPLEQTLLDEQSPLESQDAVCALHICRIYLSMGCMPQAQCLLACAKQAPEAMYVMHDRALQFLQDPLNEHNFEEFHKDDSSGSSPLSMKSLVLANLNAISAFHAGDLIAGVDWLEHGLSSDPAKFSHSPGLLGNLLTFHAMGINGHAADRRRIAIQVMQNAGDDPTCLDTRVG</sequence>
<dbReference type="Proteomes" id="UP001214628">
    <property type="component" value="Chromosome 2"/>
</dbReference>
<gene>
    <name evidence="1" type="ORF">MPSI1_002090</name>
</gene>
<evidence type="ECO:0000313" key="1">
    <source>
        <dbReference type="EMBL" id="WFD43428.1"/>
    </source>
</evidence>
<accession>A0AAF0F630</accession>
<organism evidence="1 2">
    <name type="scientific">Malassezia psittaci</name>
    <dbReference type="NCBI Taxonomy" id="1821823"/>
    <lineage>
        <taxon>Eukaryota</taxon>
        <taxon>Fungi</taxon>
        <taxon>Dikarya</taxon>
        <taxon>Basidiomycota</taxon>
        <taxon>Ustilaginomycotina</taxon>
        <taxon>Malasseziomycetes</taxon>
        <taxon>Malasseziales</taxon>
        <taxon>Malasseziaceae</taxon>
        <taxon>Malassezia</taxon>
    </lineage>
</organism>
<proteinExistence type="predicted"/>
<reference evidence="1" key="1">
    <citation type="submission" date="2023-02" db="EMBL/GenBank/DDBJ databases">
        <title>Mating type loci evolution in Malassezia.</title>
        <authorList>
            <person name="Coelho M.A."/>
        </authorList>
    </citation>
    <scope>NUCLEOTIDE SEQUENCE</scope>
    <source>
        <strain evidence="1">CBS 14136</strain>
    </source>
</reference>
<dbReference type="EMBL" id="CP118376">
    <property type="protein sequence ID" value="WFD43428.1"/>
    <property type="molecule type" value="Genomic_DNA"/>
</dbReference>
<keyword evidence="2" id="KW-1185">Reference proteome</keyword>
<protein>
    <submittedName>
        <fullName evidence="1">Uncharacterized protein</fullName>
    </submittedName>
</protein>
<name>A0AAF0F630_9BASI</name>
<evidence type="ECO:0000313" key="2">
    <source>
        <dbReference type="Proteomes" id="UP001214628"/>
    </source>
</evidence>